<proteinExistence type="predicted"/>
<organism evidence="3 4">
    <name type="scientific">Liquidambar formosana</name>
    <name type="common">Formosan gum</name>
    <dbReference type="NCBI Taxonomy" id="63359"/>
    <lineage>
        <taxon>Eukaryota</taxon>
        <taxon>Viridiplantae</taxon>
        <taxon>Streptophyta</taxon>
        <taxon>Embryophyta</taxon>
        <taxon>Tracheophyta</taxon>
        <taxon>Spermatophyta</taxon>
        <taxon>Magnoliopsida</taxon>
        <taxon>eudicotyledons</taxon>
        <taxon>Gunneridae</taxon>
        <taxon>Pentapetalae</taxon>
        <taxon>Saxifragales</taxon>
        <taxon>Altingiaceae</taxon>
        <taxon>Liquidambar</taxon>
    </lineage>
</organism>
<gene>
    <name evidence="3" type="ORF">L1049_004577</name>
</gene>
<keyword evidence="4" id="KW-1185">Reference proteome</keyword>
<evidence type="ECO:0000259" key="2">
    <source>
        <dbReference type="Pfam" id="PF18036"/>
    </source>
</evidence>
<name>A0AAP0RP90_LIQFO</name>
<feature type="domain" description="SNRNP25 ubiquitin-like" evidence="2">
    <location>
        <begin position="54"/>
        <end position="139"/>
    </location>
</feature>
<protein>
    <recommendedName>
        <fullName evidence="2">SNRNP25 ubiquitin-like domain-containing protein</fullName>
    </recommendedName>
</protein>
<dbReference type="InterPro" id="IPR029071">
    <property type="entry name" value="Ubiquitin-like_domsf"/>
</dbReference>
<dbReference type="PANTHER" id="PTHR14942:SF9">
    <property type="entry name" value="OS02G0188500 PROTEIN"/>
    <property type="match status" value="1"/>
</dbReference>
<dbReference type="Proteomes" id="UP001415857">
    <property type="component" value="Unassembled WGS sequence"/>
</dbReference>
<comment type="caution">
    <text evidence="3">The sequence shown here is derived from an EMBL/GenBank/DDBJ whole genome shotgun (WGS) entry which is preliminary data.</text>
</comment>
<dbReference type="Gene3D" id="3.10.20.90">
    <property type="entry name" value="Phosphatidylinositol 3-kinase Catalytic Subunit, Chain A, domain 1"/>
    <property type="match status" value="1"/>
</dbReference>
<dbReference type="SUPFAM" id="SSF54236">
    <property type="entry name" value="Ubiquitin-like"/>
    <property type="match status" value="1"/>
</dbReference>
<dbReference type="Pfam" id="PF18036">
    <property type="entry name" value="Ubiquitin_4"/>
    <property type="match status" value="1"/>
</dbReference>
<dbReference type="GO" id="GO:0000398">
    <property type="term" value="P:mRNA splicing, via spliceosome"/>
    <property type="evidence" value="ECO:0007669"/>
    <property type="project" value="InterPro"/>
</dbReference>
<sequence length="257" mass="29854">MPSSIAPDEQYRYHRVSVERRRALAPSLAPLSSLNNDGLLLRNFSYRRLPPQLLRLSVLKLDGCIFDVNVARNATVAELKQAIEEVFSFSPKEGQGKISWSHVWGHFCLCFEHQKLINDKSSIRDFGIKDGDQLEFIRHMSITHDPTKKRSRNSGCCLQTLTAFYNRLSTESNDHEEEEQISDHDEQEDIFQNYHYEDEEEIPMPEFKLAHFLRGWLSYSKLSGVTRKGSEGRSRPSRFALHCFRRLNQDDTGFEDN</sequence>
<dbReference type="PANTHER" id="PTHR14942">
    <property type="entry name" value="U11/U12 SMALL NUCLEAR RIBONUCLEOPROTEIN 25 KDA PROTEIN"/>
    <property type="match status" value="1"/>
</dbReference>
<accession>A0AAP0RP90</accession>
<evidence type="ECO:0000256" key="1">
    <source>
        <dbReference type="SAM" id="MobiDB-lite"/>
    </source>
</evidence>
<dbReference type="EMBL" id="JBBPBK010000007">
    <property type="protein sequence ID" value="KAK9281673.1"/>
    <property type="molecule type" value="Genomic_DNA"/>
</dbReference>
<dbReference type="CDD" id="cd17058">
    <property type="entry name" value="Ubl_SNRNP25"/>
    <property type="match status" value="1"/>
</dbReference>
<evidence type="ECO:0000313" key="4">
    <source>
        <dbReference type="Proteomes" id="UP001415857"/>
    </source>
</evidence>
<reference evidence="3 4" key="1">
    <citation type="journal article" date="2024" name="Plant J.">
        <title>Genome sequences and population genomics reveal climatic adaptation and genomic divergence between two closely related sweetgum species.</title>
        <authorList>
            <person name="Xu W.Q."/>
            <person name="Ren C.Q."/>
            <person name="Zhang X.Y."/>
            <person name="Comes H.P."/>
            <person name="Liu X.H."/>
            <person name="Li Y.G."/>
            <person name="Kettle C.J."/>
            <person name="Jalonen R."/>
            <person name="Gaisberger H."/>
            <person name="Ma Y.Z."/>
            <person name="Qiu Y.X."/>
        </authorList>
    </citation>
    <scope>NUCLEOTIDE SEQUENCE [LARGE SCALE GENOMIC DNA]</scope>
    <source>
        <strain evidence="3">Hangzhou</strain>
    </source>
</reference>
<feature type="region of interest" description="Disordered" evidence="1">
    <location>
        <begin position="169"/>
        <end position="188"/>
    </location>
</feature>
<dbReference type="AlphaFoldDB" id="A0AAP0RP90"/>
<dbReference type="InterPro" id="IPR040610">
    <property type="entry name" value="SNRNP25_ubiquitin"/>
</dbReference>
<feature type="compositionally biased region" description="Acidic residues" evidence="1">
    <location>
        <begin position="174"/>
        <end position="188"/>
    </location>
</feature>
<evidence type="ECO:0000313" key="3">
    <source>
        <dbReference type="EMBL" id="KAK9281673.1"/>
    </source>
</evidence>
<dbReference type="InterPro" id="IPR039690">
    <property type="entry name" value="SNRNP25"/>
</dbReference>